<comment type="caution">
    <text evidence="1">The sequence shown here is derived from an EMBL/GenBank/DDBJ whole genome shotgun (WGS) entry which is preliminary data.</text>
</comment>
<protein>
    <recommendedName>
        <fullName evidence="3">Glutamyl-tRNA amidotransferase</fullName>
    </recommendedName>
</protein>
<dbReference type="InterPro" id="IPR042184">
    <property type="entry name" value="YqeY/Aim41_N"/>
</dbReference>
<dbReference type="Proteomes" id="UP000177480">
    <property type="component" value="Unassembled WGS sequence"/>
</dbReference>
<dbReference type="InterPro" id="IPR003789">
    <property type="entry name" value="Asn/Gln_tRNA_amidoTrase-B-like"/>
</dbReference>
<dbReference type="Pfam" id="PF09424">
    <property type="entry name" value="YqeY"/>
    <property type="match status" value="1"/>
</dbReference>
<dbReference type="InterPro" id="IPR019004">
    <property type="entry name" value="YqeY/Aim41"/>
</dbReference>
<dbReference type="InterPro" id="IPR023168">
    <property type="entry name" value="GatB_Yqey_C_2"/>
</dbReference>
<gene>
    <name evidence="1" type="ORF">A2719_00695</name>
</gene>
<name>A0A1G2FYW0_9BACT</name>
<dbReference type="STRING" id="1802114.A2719_00695"/>
<evidence type="ECO:0000313" key="1">
    <source>
        <dbReference type="EMBL" id="OGZ43274.1"/>
    </source>
</evidence>
<reference evidence="1 2" key="1">
    <citation type="journal article" date="2016" name="Nat. Commun.">
        <title>Thousands of microbial genomes shed light on interconnected biogeochemical processes in an aquifer system.</title>
        <authorList>
            <person name="Anantharaman K."/>
            <person name="Brown C.T."/>
            <person name="Hug L.A."/>
            <person name="Sharon I."/>
            <person name="Castelle C.J."/>
            <person name="Probst A.J."/>
            <person name="Thomas B.C."/>
            <person name="Singh A."/>
            <person name="Wilkins M.J."/>
            <person name="Karaoz U."/>
            <person name="Brodie E.L."/>
            <person name="Williams K.H."/>
            <person name="Hubbard S.S."/>
            <person name="Banfield J.F."/>
        </authorList>
    </citation>
    <scope>NUCLEOTIDE SEQUENCE [LARGE SCALE GENOMIC DNA]</scope>
</reference>
<proteinExistence type="predicted"/>
<dbReference type="SUPFAM" id="SSF89095">
    <property type="entry name" value="GatB/YqeY motif"/>
    <property type="match status" value="1"/>
</dbReference>
<sequence length="138" mass="15192">MKNHDELRVSTLRMLLAAVQNKEISLTKKGEGLSDDEFLHVMRSEVKKRTEAAEGFEKGGRAELSEKEKKEAKILEAYLPAELSEEELSDIVKNVIAGQGASSEKDFGVVMKGVMIAVRGRAAGGRATEMVKKCLRDL</sequence>
<dbReference type="Gene3D" id="1.10.1510.10">
    <property type="entry name" value="Uncharacterised protein YqeY/AIM41 PF09424, N-terminal domain"/>
    <property type="match status" value="1"/>
</dbReference>
<dbReference type="EMBL" id="MHNK01000019">
    <property type="protein sequence ID" value="OGZ43274.1"/>
    <property type="molecule type" value="Genomic_DNA"/>
</dbReference>
<dbReference type="Gene3D" id="1.10.10.410">
    <property type="match status" value="1"/>
</dbReference>
<accession>A0A1G2FYW0</accession>
<dbReference type="AlphaFoldDB" id="A0A1G2FYW0"/>
<organism evidence="1 2">
    <name type="scientific">Candidatus Ryanbacteria bacterium RIFCSPHIGHO2_01_FULL_45_22</name>
    <dbReference type="NCBI Taxonomy" id="1802114"/>
    <lineage>
        <taxon>Bacteria</taxon>
        <taxon>Candidatus Ryaniibacteriota</taxon>
    </lineage>
</organism>
<evidence type="ECO:0000313" key="2">
    <source>
        <dbReference type="Proteomes" id="UP000177480"/>
    </source>
</evidence>
<dbReference type="GO" id="GO:0016884">
    <property type="term" value="F:carbon-nitrogen ligase activity, with glutamine as amido-N-donor"/>
    <property type="evidence" value="ECO:0007669"/>
    <property type="project" value="InterPro"/>
</dbReference>
<evidence type="ECO:0008006" key="3">
    <source>
        <dbReference type="Google" id="ProtNLM"/>
    </source>
</evidence>
<dbReference type="PANTHER" id="PTHR28055">
    <property type="entry name" value="ALTERED INHERITANCE OF MITOCHONDRIA PROTEIN 41, MITOCHONDRIAL"/>
    <property type="match status" value="1"/>
</dbReference>
<dbReference type="PANTHER" id="PTHR28055:SF1">
    <property type="entry name" value="ALTERED INHERITANCE OF MITOCHONDRIA PROTEIN 41, MITOCHONDRIAL"/>
    <property type="match status" value="1"/>
</dbReference>